<evidence type="ECO:0000313" key="2">
    <source>
        <dbReference type="Proteomes" id="UP000626092"/>
    </source>
</evidence>
<dbReference type="PANTHER" id="PTHR34048:SF5">
    <property type="entry name" value="INNER MEMBRANE LOCALIZED PROTEIN"/>
    <property type="match status" value="1"/>
</dbReference>
<dbReference type="OrthoDB" id="1700403at2759"/>
<proteinExistence type="predicted"/>
<dbReference type="GO" id="GO:0009706">
    <property type="term" value="C:chloroplast inner membrane"/>
    <property type="evidence" value="ECO:0007669"/>
    <property type="project" value="TreeGrafter"/>
</dbReference>
<keyword evidence="2" id="KW-1185">Reference proteome</keyword>
<sequence>MHPLSKLAWKMRNGPRMASLSTSVVSVRIPLTHSSSDTMLGSSLMRVDQSLGSRNLFVSTTCQGKAKSLKYRKPLMVQASRDGGSSASIFVGGFLLGGVVVGTLGCIYAPEISKALEGEERRGLIKKLPKYIHDVEENALEMTREVLTEKIGQLNSALEDVSALILGKDAPKPRKPHEAMYKALDDNFAI</sequence>
<comment type="caution">
    <text evidence="1">The sequence shown here is derived from an EMBL/GenBank/DDBJ whole genome shotgun (WGS) entry which is preliminary data.</text>
</comment>
<evidence type="ECO:0000313" key="1">
    <source>
        <dbReference type="EMBL" id="KAF7130259.1"/>
    </source>
</evidence>
<protein>
    <recommendedName>
        <fullName evidence="3">Inner membrane localized protein</fullName>
    </recommendedName>
</protein>
<evidence type="ECO:0008006" key="3">
    <source>
        <dbReference type="Google" id="ProtNLM"/>
    </source>
</evidence>
<dbReference type="AlphaFoldDB" id="A0A834GEN4"/>
<organism evidence="1 2">
    <name type="scientific">Rhododendron simsii</name>
    <name type="common">Sims's rhododendron</name>
    <dbReference type="NCBI Taxonomy" id="118357"/>
    <lineage>
        <taxon>Eukaryota</taxon>
        <taxon>Viridiplantae</taxon>
        <taxon>Streptophyta</taxon>
        <taxon>Embryophyta</taxon>
        <taxon>Tracheophyta</taxon>
        <taxon>Spermatophyta</taxon>
        <taxon>Magnoliopsida</taxon>
        <taxon>eudicotyledons</taxon>
        <taxon>Gunneridae</taxon>
        <taxon>Pentapetalae</taxon>
        <taxon>asterids</taxon>
        <taxon>Ericales</taxon>
        <taxon>Ericaceae</taxon>
        <taxon>Ericoideae</taxon>
        <taxon>Rhodoreae</taxon>
        <taxon>Rhododendron</taxon>
    </lineage>
</organism>
<name>A0A834GEN4_RHOSS</name>
<accession>A0A834GEN4</accession>
<gene>
    <name evidence="1" type="ORF">RHSIM_Rhsim10G0192700</name>
</gene>
<dbReference type="EMBL" id="WJXA01000010">
    <property type="protein sequence ID" value="KAF7130259.1"/>
    <property type="molecule type" value="Genomic_DNA"/>
</dbReference>
<reference evidence="1" key="1">
    <citation type="submission" date="2019-11" db="EMBL/GenBank/DDBJ databases">
        <authorList>
            <person name="Liu Y."/>
            <person name="Hou J."/>
            <person name="Li T.-Q."/>
            <person name="Guan C.-H."/>
            <person name="Wu X."/>
            <person name="Wu H.-Z."/>
            <person name="Ling F."/>
            <person name="Zhang R."/>
            <person name="Shi X.-G."/>
            <person name="Ren J.-P."/>
            <person name="Chen E.-F."/>
            <person name="Sun J.-M."/>
        </authorList>
    </citation>
    <scope>NUCLEOTIDE SEQUENCE</scope>
    <source>
        <strain evidence="1">Adult_tree_wgs_1</strain>
        <tissue evidence="1">Leaves</tissue>
    </source>
</reference>
<dbReference type="InterPro" id="IPR040377">
    <property type="entry name" value="Ssl2009-like"/>
</dbReference>
<dbReference type="Proteomes" id="UP000626092">
    <property type="component" value="Unassembled WGS sequence"/>
</dbReference>
<dbReference type="PANTHER" id="PTHR34048">
    <property type="entry name" value="LOW-DENSITY RECEPTOR-LIKE PROTEIN"/>
    <property type="match status" value="1"/>
</dbReference>
<dbReference type="GO" id="GO:0009535">
    <property type="term" value="C:chloroplast thylakoid membrane"/>
    <property type="evidence" value="ECO:0007669"/>
    <property type="project" value="TreeGrafter"/>
</dbReference>